<feature type="region of interest" description="Disordered" evidence="1">
    <location>
        <begin position="368"/>
        <end position="398"/>
    </location>
</feature>
<dbReference type="Gene3D" id="3.30.420.610">
    <property type="entry name" value="LOTUS domain-like"/>
    <property type="match status" value="1"/>
</dbReference>
<name>A0A6H5HY66_9HYME</name>
<dbReference type="CDD" id="cd09972">
    <property type="entry name" value="LOTUS_TDRD_OSKAR"/>
    <property type="match status" value="1"/>
</dbReference>
<keyword evidence="4" id="KW-1185">Reference proteome</keyword>
<evidence type="ECO:0000256" key="1">
    <source>
        <dbReference type="SAM" id="MobiDB-lite"/>
    </source>
</evidence>
<dbReference type="InterPro" id="IPR025605">
    <property type="entry name" value="OST-HTH/LOTUS_dom"/>
</dbReference>
<dbReference type="InterPro" id="IPR041966">
    <property type="entry name" value="LOTUS-like"/>
</dbReference>
<dbReference type="PROSITE" id="PS51644">
    <property type="entry name" value="HTH_OST"/>
    <property type="match status" value="1"/>
</dbReference>
<gene>
    <name evidence="3" type="ORF">TBRA_LOCUS2181</name>
</gene>
<evidence type="ECO:0000313" key="4">
    <source>
        <dbReference type="Proteomes" id="UP000479190"/>
    </source>
</evidence>
<feature type="compositionally biased region" description="Polar residues" evidence="1">
    <location>
        <begin position="139"/>
        <end position="162"/>
    </location>
</feature>
<dbReference type="Pfam" id="PF12872">
    <property type="entry name" value="OST-HTH"/>
    <property type="match status" value="1"/>
</dbReference>
<feature type="region of interest" description="Disordered" evidence="1">
    <location>
        <begin position="100"/>
        <end position="170"/>
    </location>
</feature>
<accession>A0A6H5HY66</accession>
<dbReference type="EMBL" id="CADCXV010000435">
    <property type="protein sequence ID" value="CAB0030170.1"/>
    <property type="molecule type" value="Genomic_DNA"/>
</dbReference>
<feature type="compositionally biased region" description="Basic residues" evidence="1">
    <location>
        <begin position="221"/>
        <end position="230"/>
    </location>
</feature>
<protein>
    <recommendedName>
        <fullName evidence="2">HTH OST-type domain-containing protein</fullName>
    </recommendedName>
</protein>
<evidence type="ECO:0000313" key="3">
    <source>
        <dbReference type="EMBL" id="CAB0030170.1"/>
    </source>
</evidence>
<reference evidence="3 4" key="1">
    <citation type="submission" date="2020-02" db="EMBL/GenBank/DDBJ databases">
        <authorList>
            <person name="Ferguson B K."/>
        </authorList>
    </citation>
    <scope>NUCLEOTIDE SEQUENCE [LARGE SCALE GENOMIC DNA]</scope>
</reference>
<feature type="domain" description="HTH OST-type" evidence="2">
    <location>
        <begin position="13"/>
        <end position="87"/>
    </location>
</feature>
<dbReference type="OrthoDB" id="10034606at2759"/>
<organism evidence="3 4">
    <name type="scientific">Trichogramma brassicae</name>
    <dbReference type="NCBI Taxonomy" id="86971"/>
    <lineage>
        <taxon>Eukaryota</taxon>
        <taxon>Metazoa</taxon>
        <taxon>Ecdysozoa</taxon>
        <taxon>Arthropoda</taxon>
        <taxon>Hexapoda</taxon>
        <taxon>Insecta</taxon>
        <taxon>Pterygota</taxon>
        <taxon>Neoptera</taxon>
        <taxon>Endopterygota</taxon>
        <taxon>Hymenoptera</taxon>
        <taxon>Apocrita</taxon>
        <taxon>Proctotrupomorpha</taxon>
        <taxon>Chalcidoidea</taxon>
        <taxon>Trichogrammatidae</taxon>
        <taxon>Trichogramma</taxon>
    </lineage>
</organism>
<feature type="region of interest" description="Disordered" evidence="1">
    <location>
        <begin position="219"/>
        <end position="239"/>
    </location>
</feature>
<feature type="compositionally biased region" description="Low complexity" evidence="1">
    <location>
        <begin position="118"/>
        <end position="138"/>
    </location>
</feature>
<evidence type="ECO:0000259" key="2">
    <source>
        <dbReference type="PROSITE" id="PS51644"/>
    </source>
</evidence>
<dbReference type="AlphaFoldDB" id="A0A6H5HY66"/>
<sequence>MTGAPPCSGKEAKLKEVKSIIRSLLISNIKVDVKPVSLDSMYFELEGKRIPFREFGYQNLIEFLSKIPDTTRFVKNRAGEMCVKHVDTEKSAHISDLVYKQRAPPTKKRKAAPIVRRPSYNNFSSNNNNYYKSLKPSNQTNYNSRQPSNQSNTTYNTGSNYRRPNMTIPAKIPENHPITFLSDVLHYVKDSQDPVPIKLITRPPIERLLSYEIGISEKERKSKTKRRPSDRKKSSESQTAIDLIDFSDSADGIVPRSEPPVIKSLVAKATYAAATRVDEEAKPVRLPRRKSSPGRYSYVVHRVCHPVDEEAKPVRLPRRKSSPGRYSYVVQRVGHPGGRRSETSSTSSEKVVAGSIFLRGAPSMSPGWTKKRNQFDFPRRKSSPGRVFIPGAPSRPPGTTMSSLHLDFFGESLRRVGIHTLSIEWATGVLYWYGV</sequence>
<dbReference type="Proteomes" id="UP000479190">
    <property type="component" value="Unassembled WGS sequence"/>
</dbReference>
<proteinExistence type="predicted"/>